<reference evidence="1 2" key="1">
    <citation type="submission" date="2024-05" db="EMBL/GenBank/DDBJ databases">
        <title>A draft genome resource for the thread blight pathogen Marasmius tenuissimus strain MS-2.</title>
        <authorList>
            <person name="Yulfo-Soto G.E."/>
            <person name="Baruah I.K."/>
            <person name="Amoako-Attah I."/>
            <person name="Bukari Y."/>
            <person name="Meinhardt L.W."/>
            <person name="Bailey B.A."/>
            <person name="Cohen S.P."/>
        </authorList>
    </citation>
    <scope>NUCLEOTIDE SEQUENCE [LARGE SCALE GENOMIC DNA]</scope>
    <source>
        <strain evidence="1 2">MS-2</strain>
    </source>
</reference>
<keyword evidence="2" id="KW-1185">Reference proteome</keyword>
<dbReference type="Proteomes" id="UP001437256">
    <property type="component" value="Unassembled WGS sequence"/>
</dbReference>
<dbReference type="EMBL" id="JBBXMP010000053">
    <property type="protein sequence ID" value="KAL0065027.1"/>
    <property type="molecule type" value="Genomic_DNA"/>
</dbReference>
<name>A0ABR2ZTL7_9AGAR</name>
<proteinExistence type="predicted"/>
<evidence type="ECO:0000313" key="2">
    <source>
        <dbReference type="Proteomes" id="UP001437256"/>
    </source>
</evidence>
<accession>A0ABR2ZTL7</accession>
<evidence type="ECO:0000313" key="1">
    <source>
        <dbReference type="EMBL" id="KAL0065027.1"/>
    </source>
</evidence>
<organism evidence="1 2">
    <name type="scientific">Marasmius tenuissimus</name>
    <dbReference type="NCBI Taxonomy" id="585030"/>
    <lineage>
        <taxon>Eukaryota</taxon>
        <taxon>Fungi</taxon>
        <taxon>Dikarya</taxon>
        <taxon>Basidiomycota</taxon>
        <taxon>Agaricomycotina</taxon>
        <taxon>Agaricomycetes</taxon>
        <taxon>Agaricomycetidae</taxon>
        <taxon>Agaricales</taxon>
        <taxon>Marasmiineae</taxon>
        <taxon>Marasmiaceae</taxon>
        <taxon>Marasmius</taxon>
    </lineage>
</organism>
<sequence>MLGDGNLEASSAPKGAKSKLDVLTAQHAGENMDNFGLPSVVKVNDQAQGQSPSLPISHQVLVRNDKDAKVISRKRAALARSVNFIDTVIIWREPSYDWVG</sequence>
<protein>
    <submittedName>
        <fullName evidence="1">Uncharacterized protein</fullName>
    </submittedName>
</protein>
<gene>
    <name evidence="1" type="ORF">AAF712_008020</name>
</gene>
<comment type="caution">
    <text evidence="1">The sequence shown here is derived from an EMBL/GenBank/DDBJ whole genome shotgun (WGS) entry which is preliminary data.</text>
</comment>